<dbReference type="Proteomes" id="UP001317322">
    <property type="component" value="Chromosome"/>
</dbReference>
<evidence type="ECO:0000313" key="1">
    <source>
        <dbReference type="EMBL" id="UUI65798.1"/>
    </source>
</evidence>
<sequence>MRATWTERATGPVGRRAHLLGALGALLALASVVIGVQGRVLLHQCVVAEGPLAALGLRMAVLRSASECPDGTLGLGAASHGAVLLLSVAVPVVATHVLLAACGLGLGVAARRAAGVVRELLASRLVPAVAVPVPVLTARPAAPTSLVAVLVRHDRGHDPARPRRGPPR</sequence>
<proteinExistence type="predicted"/>
<name>A0ABY5KBK9_9CELL</name>
<organism evidence="1 2">
    <name type="scientific">Cellulomonas wangsupingiae</name>
    <dbReference type="NCBI Taxonomy" id="2968085"/>
    <lineage>
        <taxon>Bacteria</taxon>
        <taxon>Bacillati</taxon>
        <taxon>Actinomycetota</taxon>
        <taxon>Actinomycetes</taxon>
        <taxon>Micrococcales</taxon>
        <taxon>Cellulomonadaceae</taxon>
        <taxon>Cellulomonas</taxon>
    </lineage>
</organism>
<dbReference type="EMBL" id="CP101989">
    <property type="protein sequence ID" value="UUI65798.1"/>
    <property type="molecule type" value="Genomic_DNA"/>
</dbReference>
<evidence type="ECO:0008006" key="3">
    <source>
        <dbReference type="Google" id="ProtNLM"/>
    </source>
</evidence>
<accession>A0ABY5KBK9</accession>
<dbReference type="RefSeq" id="WP_227566507.1">
    <property type="nucleotide sequence ID" value="NZ_CP101989.1"/>
</dbReference>
<gene>
    <name evidence="1" type="ORF">NP075_03440</name>
</gene>
<reference evidence="1 2" key="1">
    <citation type="submission" date="2022-07" db="EMBL/GenBank/DDBJ databases">
        <title>Novel species in genus cellulomonas.</title>
        <authorList>
            <person name="Ye L."/>
        </authorList>
    </citation>
    <scope>NUCLEOTIDE SEQUENCE [LARGE SCALE GENOMIC DNA]</scope>
    <source>
        <strain evidence="2">zg-Y908</strain>
    </source>
</reference>
<evidence type="ECO:0000313" key="2">
    <source>
        <dbReference type="Proteomes" id="UP001317322"/>
    </source>
</evidence>
<protein>
    <recommendedName>
        <fullName evidence="3">Integral membrane protein</fullName>
    </recommendedName>
</protein>
<keyword evidence="2" id="KW-1185">Reference proteome</keyword>